<reference evidence="10 11" key="1">
    <citation type="submission" date="2024-02" db="EMBL/GenBank/DDBJ databases">
        <authorList>
            <person name="Saticioglu I.B."/>
        </authorList>
    </citation>
    <scope>NUCLEOTIDE SEQUENCE [LARGE SCALE GENOMIC DNA]</scope>
    <source>
        <strain evidence="10 11">Mu-86</strain>
    </source>
</reference>
<feature type="transmembrane region" description="Helical" evidence="7">
    <location>
        <begin position="37"/>
        <end position="59"/>
    </location>
</feature>
<comment type="subcellular location">
    <subcellularLocation>
        <location evidence="1 7">Cell membrane</location>
        <topology evidence="1 7">Multi-pass membrane protein</topology>
    </subcellularLocation>
</comment>
<evidence type="ECO:0000256" key="2">
    <source>
        <dbReference type="ARBA" id="ARBA00008640"/>
    </source>
</evidence>
<feature type="transmembrane region" description="Helical" evidence="7">
    <location>
        <begin position="189"/>
        <end position="208"/>
    </location>
</feature>
<evidence type="ECO:0000256" key="5">
    <source>
        <dbReference type="ARBA" id="ARBA00022989"/>
    </source>
</evidence>
<keyword evidence="3 7" id="KW-1003">Cell membrane</keyword>
<evidence type="ECO:0000313" key="10">
    <source>
        <dbReference type="EMBL" id="MEJ1154807.1"/>
    </source>
</evidence>
<dbReference type="InterPro" id="IPR032816">
    <property type="entry name" value="VTT_dom"/>
</dbReference>
<evidence type="ECO:0000313" key="11">
    <source>
        <dbReference type="Proteomes" id="UP001368654"/>
    </source>
</evidence>
<feature type="transmembrane region" description="Helical" evidence="7">
    <location>
        <begin position="12"/>
        <end position="31"/>
    </location>
</feature>
<evidence type="ECO:0000256" key="7">
    <source>
        <dbReference type="RuleBase" id="RU366058"/>
    </source>
</evidence>
<feature type="transmembrane region" description="Helical" evidence="7">
    <location>
        <begin position="129"/>
        <end position="148"/>
    </location>
</feature>
<keyword evidence="5 7" id="KW-1133">Transmembrane helix</keyword>
<organism evidence="10 11">
    <name type="scientific">Microbacterium marmarense</name>
    <dbReference type="NCBI Taxonomy" id="3122051"/>
    <lineage>
        <taxon>Bacteria</taxon>
        <taxon>Bacillati</taxon>
        <taxon>Actinomycetota</taxon>
        <taxon>Actinomycetes</taxon>
        <taxon>Micrococcales</taxon>
        <taxon>Microbacteriaceae</taxon>
        <taxon>Microbacterium</taxon>
    </lineage>
</organism>
<evidence type="ECO:0000256" key="3">
    <source>
        <dbReference type="ARBA" id="ARBA00022475"/>
    </source>
</evidence>
<evidence type="ECO:0000256" key="4">
    <source>
        <dbReference type="ARBA" id="ARBA00022692"/>
    </source>
</evidence>
<evidence type="ECO:0000259" key="9">
    <source>
        <dbReference type="Pfam" id="PF09335"/>
    </source>
</evidence>
<dbReference type="PANTHER" id="PTHR12677:SF59">
    <property type="entry name" value="GOLGI APPARATUS MEMBRANE PROTEIN TVP38-RELATED"/>
    <property type="match status" value="1"/>
</dbReference>
<dbReference type="PANTHER" id="PTHR12677">
    <property type="entry name" value="GOLGI APPARATUS MEMBRANE PROTEIN TVP38-RELATED"/>
    <property type="match status" value="1"/>
</dbReference>
<protein>
    <recommendedName>
        <fullName evidence="7">TVP38/TMEM64 family membrane protein</fullName>
    </recommendedName>
</protein>
<feature type="transmembrane region" description="Helical" evidence="7">
    <location>
        <begin position="71"/>
        <end position="98"/>
    </location>
</feature>
<dbReference type="Proteomes" id="UP001368654">
    <property type="component" value="Unassembled WGS sequence"/>
</dbReference>
<dbReference type="RefSeq" id="WP_337337235.1">
    <property type="nucleotide sequence ID" value="NZ_JBBDGL010000001.1"/>
</dbReference>
<gene>
    <name evidence="10" type="ORF">WDU96_04220</name>
</gene>
<name>A0ABU8LRB5_9MICO</name>
<comment type="caution">
    <text evidence="10">The sequence shown here is derived from an EMBL/GenBank/DDBJ whole genome shotgun (WGS) entry which is preliminary data.</text>
</comment>
<keyword evidence="6 7" id="KW-0472">Membrane</keyword>
<evidence type="ECO:0000256" key="1">
    <source>
        <dbReference type="ARBA" id="ARBA00004651"/>
    </source>
</evidence>
<dbReference type="InterPro" id="IPR015414">
    <property type="entry name" value="TMEM64"/>
</dbReference>
<evidence type="ECO:0000256" key="6">
    <source>
        <dbReference type="ARBA" id="ARBA00023136"/>
    </source>
</evidence>
<feature type="domain" description="VTT" evidence="9">
    <location>
        <begin position="64"/>
        <end position="180"/>
    </location>
</feature>
<keyword evidence="4 7" id="KW-0812">Transmembrane</keyword>
<evidence type="ECO:0000256" key="8">
    <source>
        <dbReference type="SAM" id="MobiDB-lite"/>
    </source>
</evidence>
<accession>A0ABU8LRB5</accession>
<feature type="region of interest" description="Disordered" evidence="8">
    <location>
        <begin position="217"/>
        <end position="237"/>
    </location>
</feature>
<keyword evidence="11" id="KW-1185">Reference proteome</keyword>
<feature type="transmembrane region" description="Helical" evidence="7">
    <location>
        <begin position="160"/>
        <end position="183"/>
    </location>
</feature>
<sequence>MRISKISAKWRIVIFAAFLATVVVIGLLVPLPSVDEIRAVADAGGIWVPIVFAIVYAFATLTPIPSSVMSIAAGLVWGLGVGFLAVYLGALGGAMIAFTASRVLGRESIERITGARVAAVDDLLRSRGMATVIGVRLVPLFPFAVLNYTAGLTSVRRRDYALGTMIGIVPGSLAYVAVGAYGFSLEWPFFIAMAFLGILTIGGAVLAVRIRSRSRSNAANADSETASDSPAAGGSAE</sequence>
<proteinExistence type="inferred from homology"/>
<comment type="similarity">
    <text evidence="2 7">Belongs to the TVP38/TMEM64 family.</text>
</comment>
<dbReference type="Pfam" id="PF09335">
    <property type="entry name" value="VTT_dom"/>
    <property type="match status" value="1"/>
</dbReference>
<dbReference type="EMBL" id="JBBDGL010000001">
    <property type="protein sequence ID" value="MEJ1154807.1"/>
    <property type="molecule type" value="Genomic_DNA"/>
</dbReference>